<dbReference type="EMBL" id="BKCP01008848">
    <property type="protein sequence ID" value="GER49855.1"/>
    <property type="molecule type" value="Genomic_DNA"/>
</dbReference>
<dbReference type="PANTHER" id="PTHR32021">
    <property type="entry name" value="CASP-LIKE PROTEIN 5B3"/>
    <property type="match status" value="1"/>
</dbReference>
<feature type="transmembrane region" description="Helical" evidence="8">
    <location>
        <begin position="34"/>
        <end position="56"/>
    </location>
</feature>
<comment type="caution">
    <text evidence="10">The sequence shown here is derived from an EMBL/GenBank/DDBJ whole genome shotgun (WGS) entry which is preliminary data.</text>
</comment>
<dbReference type="PANTHER" id="PTHR32021:SF32">
    <property type="entry name" value="CASP-LIKE PROTEIN 5C3"/>
    <property type="match status" value="1"/>
</dbReference>
<comment type="caution">
    <text evidence="8">Lacks conserved residue(s) required for the propagation of feature annotation.</text>
</comment>
<accession>A0A5A7QWX6</accession>
<gene>
    <name evidence="10" type="ORF">STAS_27125</name>
</gene>
<evidence type="ECO:0000256" key="7">
    <source>
        <dbReference type="ARBA" id="ARBA00023136"/>
    </source>
</evidence>
<feature type="domain" description="Casparian strip membrane protein" evidence="9">
    <location>
        <begin position="1"/>
        <end position="88"/>
    </location>
</feature>
<dbReference type="Proteomes" id="UP000325081">
    <property type="component" value="Unassembled WGS sequence"/>
</dbReference>
<evidence type="ECO:0000313" key="10">
    <source>
        <dbReference type="EMBL" id="GER49855.1"/>
    </source>
</evidence>
<keyword evidence="5 8" id="KW-0812">Transmembrane</keyword>
<name>A0A5A7QWX6_STRAF</name>
<evidence type="ECO:0000256" key="2">
    <source>
        <dbReference type="ARBA" id="ARBA00007651"/>
    </source>
</evidence>
<keyword evidence="7 8" id="KW-0472">Membrane</keyword>
<keyword evidence="11" id="KW-1185">Reference proteome</keyword>
<evidence type="ECO:0000256" key="8">
    <source>
        <dbReference type="RuleBase" id="RU361233"/>
    </source>
</evidence>
<organism evidence="10 11">
    <name type="scientific">Striga asiatica</name>
    <name type="common">Asiatic witchweed</name>
    <name type="synonym">Buchnera asiatica</name>
    <dbReference type="NCBI Taxonomy" id="4170"/>
    <lineage>
        <taxon>Eukaryota</taxon>
        <taxon>Viridiplantae</taxon>
        <taxon>Streptophyta</taxon>
        <taxon>Embryophyta</taxon>
        <taxon>Tracheophyta</taxon>
        <taxon>Spermatophyta</taxon>
        <taxon>Magnoliopsida</taxon>
        <taxon>eudicotyledons</taxon>
        <taxon>Gunneridae</taxon>
        <taxon>Pentapetalae</taxon>
        <taxon>asterids</taxon>
        <taxon>lamiids</taxon>
        <taxon>Lamiales</taxon>
        <taxon>Orobanchaceae</taxon>
        <taxon>Buchnereae</taxon>
        <taxon>Striga</taxon>
    </lineage>
</organism>
<proteinExistence type="inferred from homology"/>
<evidence type="ECO:0000256" key="6">
    <source>
        <dbReference type="ARBA" id="ARBA00022989"/>
    </source>
</evidence>
<sequence length="107" mass="11538">MGLVIPWSFTLAILDGYSIVTKFPVHQSGIMQIIILGDSVLSILTLAAASSSASIVDILIKADVSFCPKKLCRNYQISAATAFSSWLLVLTSSLSNLWLLPSLDIDH</sequence>
<dbReference type="InterPro" id="IPR045009">
    <property type="entry name" value="CASPL-5"/>
</dbReference>
<reference evidence="11" key="1">
    <citation type="journal article" date="2019" name="Curr. Biol.">
        <title>Genome Sequence of Striga asiatica Provides Insight into the Evolution of Plant Parasitism.</title>
        <authorList>
            <person name="Yoshida S."/>
            <person name="Kim S."/>
            <person name="Wafula E.K."/>
            <person name="Tanskanen J."/>
            <person name="Kim Y.M."/>
            <person name="Honaas L."/>
            <person name="Yang Z."/>
            <person name="Spallek T."/>
            <person name="Conn C.E."/>
            <person name="Ichihashi Y."/>
            <person name="Cheong K."/>
            <person name="Cui S."/>
            <person name="Der J.P."/>
            <person name="Gundlach H."/>
            <person name="Jiao Y."/>
            <person name="Hori C."/>
            <person name="Ishida J.K."/>
            <person name="Kasahara H."/>
            <person name="Kiba T."/>
            <person name="Kim M.S."/>
            <person name="Koo N."/>
            <person name="Laohavisit A."/>
            <person name="Lee Y.H."/>
            <person name="Lumba S."/>
            <person name="McCourt P."/>
            <person name="Mortimer J.C."/>
            <person name="Mutuku J.M."/>
            <person name="Nomura T."/>
            <person name="Sasaki-Sekimoto Y."/>
            <person name="Seto Y."/>
            <person name="Wang Y."/>
            <person name="Wakatake T."/>
            <person name="Sakakibara H."/>
            <person name="Demura T."/>
            <person name="Yamaguchi S."/>
            <person name="Yoneyama K."/>
            <person name="Manabe R.I."/>
            <person name="Nelson D.C."/>
            <person name="Schulman A.H."/>
            <person name="Timko M.P."/>
            <person name="dePamphilis C.W."/>
            <person name="Choi D."/>
            <person name="Shirasu K."/>
        </authorList>
    </citation>
    <scope>NUCLEOTIDE SEQUENCE [LARGE SCALE GENOMIC DNA]</scope>
    <source>
        <strain evidence="11">cv. UVA1</strain>
    </source>
</reference>
<dbReference type="Pfam" id="PF04535">
    <property type="entry name" value="CASP_dom"/>
    <property type="match status" value="1"/>
</dbReference>
<protein>
    <recommendedName>
        <fullName evidence="8">CASP-like protein</fullName>
    </recommendedName>
</protein>
<evidence type="ECO:0000259" key="9">
    <source>
        <dbReference type="Pfam" id="PF04535"/>
    </source>
</evidence>
<dbReference type="AlphaFoldDB" id="A0A5A7QWX6"/>
<evidence type="ECO:0000256" key="1">
    <source>
        <dbReference type="ARBA" id="ARBA00004651"/>
    </source>
</evidence>
<keyword evidence="4 8" id="KW-1003">Cell membrane</keyword>
<keyword evidence="6 8" id="KW-1133">Transmembrane helix</keyword>
<dbReference type="GO" id="GO:0005886">
    <property type="term" value="C:plasma membrane"/>
    <property type="evidence" value="ECO:0007669"/>
    <property type="project" value="UniProtKB-SubCell"/>
</dbReference>
<dbReference type="InterPro" id="IPR006702">
    <property type="entry name" value="CASP_dom"/>
</dbReference>
<comment type="subunit">
    <text evidence="3 8">Homodimer and heterodimers.</text>
</comment>
<comment type="subcellular location">
    <subcellularLocation>
        <location evidence="1 8">Cell membrane</location>
        <topology evidence="1 8">Multi-pass membrane protein</topology>
    </subcellularLocation>
</comment>
<evidence type="ECO:0000256" key="4">
    <source>
        <dbReference type="ARBA" id="ARBA00022475"/>
    </source>
</evidence>
<comment type="similarity">
    <text evidence="2 8">Belongs to the Casparian strip membrane proteins (CASP) family.</text>
</comment>
<evidence type="ECO:0000256" key="5">
    <source>
        <dbReference type="ARBA" id="ARBA00022692"/>
    </source>
</evidence>
<evidence type="ECO:0000313" key="11">
    <source>
        <dbReference type="Proteomes" id="UP000325081"/>
    </source>
</evidence>
<feature type="transmembrane region" description="Helical" evidence="8">
    <location>
        <begin position="77"/>
        <end position="99"/>
    </location>
</feature>
<evidence type="ECO:0000256" key="3">
    <source>
        <dbReference type="ARBA" id="ARBA00011489"/>
    </source>
</evidence>